<sequence>MRVITVSKDVKVVSIARSSLERLFASSGRTELFNGVVDAGRKTKTIVQKAVTKQMALKAGNYQGYVVAGTRGIPRRALLAYDIFGVKGGTDADKYKGLRSVGAGTRTARKFNKGRIDTDKGTVQSGVWNRPRIFKRSFEANGDFYAFRPPSEGTSTHAPKIFWTFGRKPDQPRGADGKFASSGVKYGKLRRLYGPSLMKEIPEDESAEAFFLNGPVLLERAVLKRIDKLTRW</sequence>
<accession>A0A212LR44</accession>
<dbReference type="AlphaFoldDB" id="A0A212LR44"/>
<proteinExistence type="predicted"/>
<evidence type="ECO:0000313" key="1">
    <source>
        <dbReference type="EMBL" id="SCM79951.1"/>
    </source>
</evidence>
<organism evidence="1">
    <name type="scientific">uncultured Pleomorphomonas sp</name>
    <dbReference type="NCBI Taxonomy" id="442121"/>
    <lineage>
        <taxon>Bacteria</taxon>
        <taxon>Pseudomonadati</taxon>
        <taxon>Pseudomonadota</taxon>
        <taxon>Alphaproteobacteria</taxon>
        <taxon>Hyphomicrobiales</taxon>
        <taxon>Pleomorphomonadaceae</taxon>
        <taxon>Pleomorphomonas</taxon>
        <taxon>environmental samples</taxon>
    </lineage>
</organism>
<dbReference type="RefSeq" id="WP_288198831.1">
    <property type="nucleotide sequence ID" value="NZ_LT608334.1"/>
</dbReference>
<gene>
    <name evidence="1" type="ORF">KL86PLE_90724</name>
</gene>
<dbReference type="EMBL" id="FMJD01000013">
    <property type="protein sequence ID" value="SCM79951.1"/>
    <property type="molecule type" value="Genomic_DNA"/>
</dbReference>
<name>A0A212LR44_9HYPH</name>
<protein>
    <submittedName>
        <fullName evidence="1">Uncharacterized protein</fullName>
    </submittedName>
</protein>
<reference evidence="1" key="1">
    <citation type="submission" date="2016-08" db="EMBL/GenBank/DDBJ databases">
        <authorList>
            <person name="Seilhamer J.J."/>
        </authorList>
    </citation>
    <scope>NUCLEOTIDE SEQUENCE</scope>
    <source>
        <strain evidence="1">86</strain>
    </source>
</reference>